<reference evidence="2 3" key="1">
    <citation type="submission" date="2017-07" db="EMBL/GenBank/DDBJ databases">
        <title>Leptospira spp. isolated from tropical soils.</title>
        <authorList>
            <person name="Thibeaux R."/>
            <person name="Iraola G."/>
            <person name="Ferres I."/>
            <person name="Bierque E."/>
            <person name="Girault D."/>
            <person name="Soupe-Gilbert M.-E."/>
            <person name="Picardeau M."/>
            <person name="Goarant C."/>
        </authorList>
    </citation>
    <scope>NUCLEOTIDE SEQUENCE [LARGE SCALE GENOMIC DNA]</scope>
    <source>
        <strain evidence="2 3">FH2-C-A2</strain>
    </source>
</reference>
<dbReference type="GO" id="GO:0016787">
    <property type="term" value="F:hydrolase activity"/>
    <property type="evidence" value="ECO:0007669"/>
    <property type="project" value="UniProtKB-KW"/>
</dbReference>
<protein>
    <submittedName>
        <fullName evidence="2">Dienelactone hydrolase</fullName>
    </submittedName>
</protein>
<dbReference type="Gene3D" id="3.40.50.1820">
    <property type="entry name" value="alpha/beta hydrolase"/>
    <property type="match status" value="1"/>
</dbReference>
<keyword evidence="2" id="KW-0378">Hydrolase</keyword>
<dbReference type="Proteomes" id="UP000231912">
    <property type="component" value="Unassembled WGS sequence"/>
</dbReference>
<sequence>MRTETVQIQTPHGTMPIYAAYPENSPGPGLLLLQEAFGVNDHIKDVASRFAKEGYSVAAPELYYRTAPPGFSGSYEDFTSLRPHFSVLTPENLESDLKVSYEWLSSNPNVISERIASIGYCLGGWASFVANAVIPVRAAVSFYGSAIAPTAEKYSPLQKSPLLLVWGGKDRSVKAEHRRSIADFLKSSEKNFTEILFSNAQHGFFCDARAAYDAPSARQAWSLTLAFLKEYV</sequence>
<organism evidence="2 3">
    <name type="scientific">Leptospira wolffii</name>
    <dbReference type="NCBI Taxonomy" id="409998"/>
    <lineage>
        <taxon>Bacteria</taxon>
        <taxon>Pseudomonadati</taxon>
        <taxon>Spirochaetota</taxon>
        <taxon>Spirochaetia</taxon>
        <taxon>Leptospirales</taxon>
        <taxon>Leptospiraceae</taxon>
        <taxon>Leptospira</taxon>
    </lineage>
</organism>
<dbReference type="InterPro" id="IPR051049">
    <property type="entry name" value="Dienelactone_hydrolase-like"/>
</dbReference>
<evidence type="ECO:0000259" key="1">
    <source>
        <dbReference type="Pfam" id="PF01738"/>
    </source>
</evidence>
<dbReference type="AlphaFoldDB" id="A0A2M9Z9E0"/>
<accession>A0A2M9Z9E0</accession>
<gene>
    <name evidence="2" type="ORF">CH371_15090</name>
</gene>
<dbReference type="InterPro" id="IPR029058">
    <property type="entry name" value="AB_hydrolase_fold"/>
</dbReference>
<dbReference type="SUPFAM" id="SSF53474">
    <property type="entry name" value="alpha/beta-Hydrolases"/>
    <property type="match status" value="1"/>
</dbReference>
<dbReference type="EMBL" id="NPDT01000007">
    <property type="protein sequence ID" value="PJZ65020.1"/>
    <property type="molecule type" value="Genomic_DNA"/>
</dbReference>
<evidence type="ECO:0000313" key="2">
    <source>
        <dbReference type="EMBL" id="PJZ65020.1"/>
    </source>
</evidence>
<dbReference type="PANTHER" id="PTHR46623:SF6">
    <property type="entry name" value="ALPHA_BETA-HYDROLASES SUPERFAMILY PROTEIN"/>
    <property type="match status" value="1"/>
</dbReference>
<dbReference type="PANTHER" id="PTHR46623">
    <property type="entry name" value="CARBOXYMETHYLENEBUTENOLIDASE-RELATED"/>
    <property type="match status" value="1"/>
</dbReference>
<feature type="domain" description="Dienelactone hydrolase" evidence="1">
    <location>
        <begin position="17"/>
        <end position="231"/>
    </location>
</feature>
<dbReference type="InterPro" id="IPR002925">
    <property type="entry name" value="Dienelactn_hydro"/>
</dbReference>
<name>A0A2M9Z9E0_9LEPT</name>
<comment type="caution">
    <text evidence="2">The sequence shown here is derived from an EMBL/GenBank/DDBJ whole genome shotgun (WGS) entry which is preliminary data.</text>
</comment>
<proteinExistence type="predicted"/>
<evidence type="ECO:0000313" key="3">
    <source>
        <dbReference type="Proteomes" id="UP000231912"/>
    </source>
</evidence>
<dbReference type="Pfam" id="PF01738">
    <property type="entry name" value="DLH"/>
    <property type="match status" value="1"/>
</dbReference>